<dbReference type="SUPFAM" id="SSF52833">
    <property type="entry name" value="Thioredoxin-like"/>
    <property type="match status" value="1"/>
</dbReference>
<dbReference type="SFLD" id="SFLDS00019">
    <property type="entry name" value="Glutathione_Transferase_(cytos"/>
    <property type="match status" value="1"/>
</dbReference>
<evidence type="ECO:0000313" key="4">
    <source>
        <dbReference type="EMBL" id="SDS57143.1"/>
    </source>
</evidence>
<dbReference type="InterPro" id="IPR004045">
    <property type="entry name" value="Glutathione_S-Trfase_N"/>
</dbReference>
<evidence type="ECO:0000259" key="3">
    <source>
        <dbReference type="PROSITE" id="PS50405"/>
    </source>
</evidence>
<dbReference type="GO" id="GO:0016740">
    <property type="term" value="F:transferase activity"/>
    <property type="evidence" value="ECO:0007669"/>
    <property type="project" value="UniProtKB-KW"/>
</dbReference>
<dbReference type="Pfam" id="PF00043">
    <property type="entry name" value="GST_C"/>
    <property type="match status" value="1"/>
</dbReference>
<accession>A0A1H1TAE6</accession>
<feature type="domain" description="GST N-terminal" evidence="2">
    <location>
        <begin position="2"/>
        <end position="78"/>
    </location>
</feature>
<feature type="domain" description="GST C-terminal" evidence="3">
    <location>
        <begin position="83"/>
        <end position="214"/>
    </location>
</feature>
<dbReference type="PROSITE" id="PS50405">
    <property type="entry name" value="GST_CTER"/>
    <property type="match status" value="1"/>
</dbReference>
<dbReference type="InterPro" id="IPR004046">
    <property type="entry name" value="GST_C"/>
</dbReference>
<organism evidence="4 5">
    <name type="scientific">Bradyrhizobium canariense</name>
    <dbReference type="NCBI Taxonomy" id="255045"/>
    <lineage>
        <taxon>Bacteria</taxon>
        <taxon>Pseudomonadati</taxon>
        <taxon>Pseudomonadota</taxon>
        <taxon>Alphaproteobacteria</taxon>
        <taxon>Hyphomicrobiales</taxon>
        <taxon>Nitrobacteraceae</taxon>
        <taxon>Bradyrhizobium</taxon>
    </lineage>
</organism>
<dbReference type="PROSITE" id="PS50404">
    <property type="entry name" value="GST_NTER"/>
    <property type="match status" value="1"/>
</dbReference>
<dbReference type="PANTHER" id="PTHR44051">
    <property type="entry name" value="GLUTATHIONE S-TRANSFERASE-RELATED"/>
    <property type="match status" value="1"/>
</dbReference>
<evidence type="ECO:0000256" key="1">
    <source>
        <dbReference type="SAM" id="MobiDB-lite"/>
    </source>
</evidence>
<name>A0A1H1TAE6_9BRAD</name>
<keyword evidence="5" id="KW-1185">Reference proteome</keyword>
<dbReference type="InterPro" id="IPR036282">
    <property type="entry name" value="Glutathione-S-Trfase_C_sf"/>
</dbReference>
<dbReference type="Gene3D" id="1.20.1050.10">
    <property type="match status" value="1"/>
</dbReference>
<dbReference type="SFLD" id="SFLDG00358">
    <property type="entry name" value="Main_(cytGST)"/>
    <property type="match status" value="1"/>
</dbReference>
<reference evidence="5" key="1">
    <citation type="submission" date="2016-10" db="EMBL/GenBank/DDBJ databases">
        <authorList>
            <person name="Varghese N."/>
            <person name="Submissions S."/>
        </authorList>
    </citation>
    <scope>NUCLEOTIDE SEQUENCE [LARGE SCALE GENOMIC DNA]</scope>
    <source>
        <strain evidence="5">GAS369</strain>
    </source>
</reference>
<evidence type="ECO:0000259" key="2">
    <source>
        <dbReference type="PROSITE" id="PS50404"/>
    </source>
</evidence>
<protein>
    <submittedName>
        <fullName evidence="4">Glutathione S-transferase</fullName>
    </submittedName>
</protein>
<dbReference type="InterPro" id="IPR036249">
    <property type="entry name" value="Thioredoxin-like_sf"/>
</dbReference>
<dbReference type="SUPFAM" id="SSF47616">
    <property type="entry name" value="GST C-terminal domain-like"/>
    <property type="match status" value="1"/>
</dbReference>
<dbReference type="Proteomes" id="UP000243904">
    <property type="component" value="Chromosome I"/>
</dbReference>
<feature type="region of interest" description="Disordered" evidence="1">
    <location>
        <begin position="194"/>
        <end position="214"/>
    </location>
</feature>
<dbReference type="Pfam" id="PF13409">
    <property type="entry name" value="GST_N_2"/>
    <property type="match status" value="1"/>
</dbReference>
<evidence type="ECO:0000313" key="5">
    <source>
        <dbReference type="Proteomes" id="UP000243904"/>
    </source>
</evidence>
<keyword evidence="4" id="KW-0808">Transferase</keyword>
<dbReference type="CDD" id="cd00299">
    <property type="entry name" value="GST_C_family"/>
    <property type="match status" value="1"/>
</dbReference>
<dbReference type="InterPro" id="IPR010987">
    <property type="entry name" value="Glutathione-S-Trfase_C-like"/>
</dbReference>
<proteinExistence type="predicted"/>
<dbReference type="Gene3D" id="3.40.30.10">
    <property type="entry name" value="Glutaredoxin"/>
    <property type="match status" value="1"/>
</dbReference>
<dbReference type="AlphaFoldDB" id="A0A1H1TAE6"/>
<dbReference type="EMBL" id="LT629750">
    <property type="protein sequence ID" value="SDS57143.1"/>
    <property type="molecule type" value="Genomic_DNA"/>
</dbReference>
<gene>
    <name evidence="4" type="ORF">SAMN05444158_2467</name>
</gene>
<dbReference type="RefSeq" id="WP_100380855.1">
    <property type="nucleotide sequence ID" value="NZ_LT629750.1"/>
</dbReference>
<sequence>MTKPEVIGSSKSTYTRVVRMVCEEKGIEYTLTETAIFAPELFTVHPLGKMPALRHGDVCLFESKAIATYLDRVFVGPEIFPSAPLPASLTEQWVSFTNTAVDRTFIRTYLYEYIAARRDKRKPDRNVIDSVLPDLHRQITILDTAVKATGFLVADRFTFADINLMPILHRLAQAPEGNDALARAVHLSKYYEQHAQRNSFQRTSPPEGPPSRTK</sequence>
<dbReference type="InterPro" id="IPR040079">
    <property type="entry name" value="Glutathione_S-Trfase"/>
</dbReference>
<dbReference type="PANTHER" id="PTHR44051:SF8">
    <property type="entry name" value="GLUTATHIONE S-TRANSFERASE GSTA"/>
    <property type="match status" value="1"/>
</dbReference>